<dbReference type="Gene3D" id="3.40.50.970">
    <property type="match status" value="2"/>
</dbReference>
<dbReference type="InterPro" id="IPR017900">
    <property type="entry name" value="4Fe4S_Fe_S_CS"/>
</dbReference>
<gene>
    <name evidence="17" type="primary">iorA</name>
    <name evidence="17" type="ORF">E4100_08835</name>
</gene>
<keyword evidence="8 14" id="KW-0249">Electron transport</keyword>
<keyword evidence="5 14" id="KW-0813">Transport</keyword>
<dbReference type="GO" id="GO:0030976">
    <property type="term" value="F:thiamine pyrophosphate binding"/>
    <property type="evidence" value="ECO:0007669"/>
    <property type="project" value="InterPro"/>
</dbReference>
<keyword evidence="9 14" id="KW-0560">Oxidoreductase</keyword>
<keyword evidence="10 14" id="KW-0408">Iron</keyword>
<feature type="binding site" evidence="15">
    <location>
        <position position="540"/>
    </location>
    <ligand>
        <name>[4Fe-4S] cluster</name>
        <dbReference type="ChEBI" id="CHEBI:49883"/>
        <label>1</label>
    </ligand>
</feature>
<keyword evidence="17" id="KW-0670">Pyruvate</keyword>
<dbReference type="GO" id="GO:0046872">
    <property type="term" value="F:metal ion binding"/>
    <property type="evidence" value="ECO:0007669"/>
    <property type="project" value="UniProtKB-UniRule"/>
</dbReference>
<keyword evidence="6 14" id="KW-0004">4Fe-4S</keyword>
<dbReference type="InterPro" id="IPR011766">
    <property type="entry name" value="TPP_enzyme_TPP-bd"/>
</dbReference>
<dbReference type="Proteomes" id="UP000298381">
    <property type="component" value="Unassembled WGS sequence"/>
</dbReference>
<evidence type="ECO:0000256" key="3">
    <source>
        <dbReference type="ARBA" id="ARBA00012812"/>
    </source>
</evidence>
<evidence type="ECO:0000256" key="14">
    <source>
        <dbReference type="PIRNR" id="PIRNR006439"/>
    </source>
</evidence>
<dbReference type="SUPFAM" id="SSF54862">
    <property type="entry name" value="4Fe-4S ferredoxins"/>
    <property type="match status" value="1"/>
</dbReference>
<dbReference type="FunFam" id="3.40.50.970:FF:000039">
    <property type="entry name" value="Indolepyruvate oxidoreductase subunit IorA"/>
    <property type="match status" value="1"/>
</dbReference>
<comment type="subunit">
    <text evidence="2">Heterodimer of the IorA and IorB subunits.</text>
</comment>
<evidence type="ECO:0000256" key="2">
    <source>
        <dbReference type="ARBA" id="ARBA00011238"/>
    </source>
</evidence>
<dbReference type="OrthoDB" id="9794954at2"/>
<dbReference type="PROSITE" id="PS51379">
    <property type="entry name" value="4FE4S_FER_2"/>
    <property type="match status" value="2"/>
</dbReference>
<dbReference type="Gene3D" id="3.30.70.20">
    <property type="match status" value="1"/>
</dbReference>
<keyword evidence="18" id="KW-1185">Reference proteome</keyword>
<organism evidence="17 18">
    <name type="scientific">Soehngenia longivitae</name>
    <dbReference type="NCBI Taxonomy" id="2562294"/>
    <lineage>
        <taxon>Bacteria</taxon>
        <taxon>Bacillati</taxon>
        <taxon>Bacillota</taxon>
        <taxon>Tissierellia</taxon>
        <taxon>Tissierellales</taxon>
        <taxon>Tissierellaceae</taxon>
        <taxon>Soehngenia</taxon>
    </lineage>
</organism>
<dbReference type="Pfam" id="PF01855">
    <property type="entry name" value="POR_N"/>
    <property type="match status" value="1"/>
</dbReference>
<feature type="domain" description="4Fe-4S ferredoxin-type" evidence="16">
    <location>
        <begin position="531"/>
        <end position="558"/>
    </location>
</feature>
<comment type="catalytic activity">
    <reaction evidence="13 14">
        <text>indole-3-pyruvate + 2 oxidized [2Fe-2S]-[ferredoxin] + CoA = (indol-3-yl)acetyl-CoA + 2 reduced [2Fe-2S]-[ferredoxin] + CO2 + H(+)</text>
        <dbReference type="Rhea" id="RHEA:12645"/>
        <dbReference type="Rhea" id="RHEA-COMP:10000"/>
        <dbReference type="Rhea" id="RHEA-COMP:10001"/>
        <dbReference type="ChEBI" id="CHEBI:15378"/>
        <dbReference type="ChEBI" id="CHEBI:16526"/>
        <dbReference type="ChEBI" id="CHEBI:17640"/>
        <dbReference type="ChEBI" id="CHEBI:33737"/>
        <dbReference type="ChEBI" id="CHEBI:33738"/>
        <dbReference type="ChEBI" id="CHEBI:57271"/>
        <dbReference type="ChEBI" id="CHEBI:57287"/>
        <dbReference type="EC" id="1.2.7.8"/>
    </reaction>
</comment>
<dbReference type="NCBIfam" id="TIGR03336">
    <property type="entry name" value="IOR_alpha"/>
    <property type="match status" value="1"/>
</dbReference>
<evidence type="ECO:0000313" key="18">
    <source>
        <dbReference type="Proteomes" id="UP000298381"/>
    </source>
</evidence>
<feature type="binding site" evidence="15">
    <location>
        <position position="568"/>
    </location>
    <ligand>
        <name>[4Fe-4S] cluster</name>
        <dbReference type="ChEBI" id="CHEBI:49883"/>
        <label>2</label>
    </ligand>
</feature>
<comment type="caution">
    <text evidence="17">The sequence shown here is derived from an EMBL/GenBank/DDBJ whole genome shotgun (WGS) entry which is preliminary data.</text>
</comment>
<feature type="binding site" evidence="15">
    <location>
        <position position="574"/>
    </location>
    <ligand>
        <name>[4Fe-4S] cluster</name>
        <dbReference type="ChEBI" id="CHEBI:49883"/>
        <label>2</label>
    </ligand>
</feature>
<name>A0A4Z0D0F2_9FIRM</name>
<dbReference type="InterPro" id="IPR002880">
    <property type="entry name" value="Pyrv_Fd/Flavodoxin_OxRdtase_N"/>
</dbReference>
<feature type="binding site" evidence="15">
    <location>
        <position position="551"/>
    </location>
    <ligand>
        <name>[4Fe-4S] cluster</name>
        <dbReference type="ChEBI" id="CHEBI:49883"/>
        <label>2</label>
    </ligand>
</feature>
<dbReference type="CDD" id="cd07034">
    <property type="entry name" value="TPP_PYR_PFOR_IOR-alpha_like"/>
    <property type="match status" value="1"/>
</dbReference>
<dbReference type="EMBL" id="SRIB01000016">
    <property type="protein sequence ID" value="TFZ39200.1"/>
    <property type="molecule type" value="Genomic_DNA"/>
</dbReference>
<comment type="function">
    <text evidence="1 14">Catalyzes the ferredoxin-dependent oxidative decarboxylation of arylpyruvates.</text>
</comment>
<evidence type="ECO:0000256" key="8">
    <source>
        <dbReference type="ARBA" id="ARBA00022982"/>
    </source>
</evidence>
<feature type="binding site" evidence="15">
    <location>
        <position position="543"/>
    </location>
    <ligand>
        <name>[4Fe-4S] cluster</name>
        <dbReference type="ChEBI" id="CHEBI:49883"/>
        <label>1</label>
    </ligand>
</feature>
<dbReference type="SUPFAM" id="SSF52518">
    <property type="entry name" value="Thiamin diphosphate-binding fold (THDP-binding)"/>
    <property type="match status" value="2"/>
</dbReference>
<evidence type="ECO:0000256" key="10">
    <source>
        <dbReference type="ARBA" id="ARBA00023004"/>
    </source>
</evidence>
<dbReference type="PANTHER" id="PTHR43710">
    <property type="entry name" value="2-HYDROXYACYL-COA LYASE"/>
    <property type="match status" value="1"/>
</dbReference>
<dbReference type="InterPro" id="IPR017721">
    <property type="entry name" value="IorA"/>
</dbReference>
<dbReference type="SUPFAM" id="SSF52922">
    <property type="entry name" value="TK C-terminal domain-like"/>
    <property type="match status" value="1"/>
</dbReference>
<evidence type="ECO:0000256" key="7">
    <source>
        <dbReference type="ARBA" id="ARBA00022723"/>
    </source>
</evidence>
<feature type="binding site" evidence="15">
    <location>
        <position position="578"/>
    </location>
    <ligand>
        <name>[4Fe-4S] cluster</name>
        <dbReference type="ChEBI" id="CHEBI:49883"/>
        <label>1</label>
    </ligand>
</feature>
<evidence type="ECO:0000313" key="17">
    <source>
        <dbReference type="EMBL" id="TFZ39200.1"/>
    </source>
</evidence>
<evidence type="ECO:0000256" key="5">
    <source>
        <dbReference type="ARBA" id="ARBA00022448"/>
    </source>
</evidence>
<dbReference type="PIRSF" id="PIRSF006439">
    <property type="entry name" value="Indolepyruvate_ferr_oxidored"/>
    <property type="match status" value="1"/>
</dbReference>
<feature type="binding site" evidence="15">
    <location>
        <position position="571"/>
    </location>
    <ligand>
        <name>[4Fe-4S] cluster</name>
        <dbReference type="ChEBI" id="CHEBI:49883"/>
        <label>2</label>
    </ligand>
</feature>
<keyword evidence="11 14" id="KW-0411">Iron-sulfur</keyword>
<dbReference type="AlphaFoldDB" id="A0A4Z0D0F2"/>
<dbReference type="InterPro" id="IPR009014">
    <property type="entry name" value="Transketo_C/PFOR_II"/>
</dbReference>
<evidence type="ECO:0000256" key="6">
    <source>
        <dbReference type="ARBA" id="ARBA00022485"/>
    </source>
</evidence>
<sequence>MKKLMTGNEAIARGAYEAGVLVACAYPGTPSTEILENVSTYDEIYSEWSTNEKVALEAAFGASVAGARAMASMKHVGLNVAADPFFTIAYEGVNGGLVVITADEPGMHSSQNEQDNRLYAPHAKVALIEPSDSQECKDYLKRAFEISEQFDTAVLFRVTTRVCHTKGVVELGEREEVGIREYIKNPKKYVMVPANAKEKHIEMERDRLPKLHEFSNTTDLNRIELNDSKIGVVTSGACYMNAKEALGDKASYLKIGFSYPLTDEKFKEFAKHVEKIYVIEENEPYMENYIKALGIDCIGKEEFPLCGEITPQIIRRIVLGESTPSTYKLDILPPNRPPALCAGCPHRGIFYEMSKYKNKINVTSDIGCYSLGASAPLYVGDTVICMGAGFSSGIGFDRVNKMAQRGKKVFGVLGDSTFFHSGMTGLVDAVYNKSDLVMVILDNRITAMTGHQENPGTGRNIKGEEAPMIDIVSIVKACGVKEENIKVINPYIMSQNKEAIKAALEAEGPFVIITKQPCALIKEVQKKRANLYSEVDDEKCTKCKTCFRIGCPAISMVDNKVIIDKVQCNGCTVCVQTCPYKAIKVHQERGGKNE</sequence>
<accession>A0A4Z0D0F2</accession>
<evidence type="ECO:0000256" key="1">
    <source>
        <dbReference type="ARBA" id="ARBA00002995"/>
    </source>
</evidence>
<dbReference type="EC" id="1.2.7.8" evidence="3 14"/>
<dbReference type="GO" id="GO:0043805">
    <property type="term" value="F:indolepyruvate ferredoxin oxidoreductase activity"/>
    <property type="evidence" value="ECO:0007669"/>
    <property type="project" value="UniProtKB-UniRule"/>
</dbReference>
<proteinExistence type="predicted"/>
<evidence type="ECO:0000259" key="16">
    <source>
        <dbReference type="PROSITE" id="PS51379"/>
    </source>
</evidence>
<evidence type="ECO:0000256" key="11">
    <source>
        <dbReference type="ARBA" id="ARBA00023014"/>
    </source>
</evidence>
<feature type="domain" description="4Fe-4S ferredoxin-type" evidence="16">
    <location>
        <begin position="559"/>
        <end position="588"/>
    </location>
</feature>
<dbReference type="Pfam" id="PF02775">
    <property type="entry name" value="TPP_enzyme_C"/>
    <property type="match status" value="1"/>
</dbReference>
<reference evidence="17 18" key="1">
    <citation type="submission" date="2019-03" db="EMBL/GenBank/DDBJ databases">
        <title>Draft genome sequence data and analysis of a Fermenting Bacterium, Soehngenia longevitae strain 1933PT, isolated from petroleum reservoir in Azerbaijan.</title>
        <authorList>
            <person name="Grouzdev D.S."/>
            <person name="Bidzhieva S.K."/>
            <person name="Sokolova D.S."/>
            <person name="Tourova T.P."/>
            <person name="Poltaraus A.B."/>
            <person name="Nazina T.N."/>
        </authorList>
    </citation>
    <scope>NUCLEOTIDE SEQUENCE [LARGE SCALE GENOMIC DNA]</scope>
    <source>
        <strain evidence="17 18">1933P</strain>
    </source>
</reference>
<evidence type="ECO:0000256" key="13">
    <source>
        <dbReference type="ARBA" id="ARBA00048332"/>
    </source>
</evidence>
<keyword evidence="7 14" id="KW-0479">Metal-binding</keyword>
<feature type="binding site" evidence="15">
    <location>
        <position position="546"/>
    </location>
    <ligand>
        <name>[4Fe-4S] cluster</name>
        <dbReference type="ChEBI" id="CHEBI:49883"/>
        <label>1</label>
    </ligand>
</feature>
<dbReference type="InterPro" id="IPR045025">
    <property type="entry name" value="HACL1-like"/>
</dbReference>
<dbReference type="CDD" id="cd02008">
    <property type="entry name" value="TPP_IOR_alpha"/>
    <property type="match status" value="1"/>
</dbReference>
<dbReference type="PROSITE" id="PS00198">
    <property type="entry name" value="4FE4S_FER_1"/>
    <property type="match status" value="1"/>
</dbReference>
<dbReference type="Gene3D" id="3.40.50.920">
    <property type="match status" value="1"/>
</dbReference>
<evidence type="ECO:0000256" key="15">
    <source>
        <dbReference type="PIRSR" id="PIRSR006439-50"/>
    </source>
</evidence>
<evidence type="ECO:0000256" key="9">
    <source>
        <dbReference type="ARBA" id="ARBA00023002"/>
    </source>
</evidence>
<evidence type="ECO:0000256" key="4">
    <source>
        <dbReference type="ARBA" id="ARBA00017710"/>
    </source>
</evidence>
<protein>
    <recommendedName>
        <fullName evidence="4 14">Indolepyruvate oxidoreductase subunit IorA</fullName>
        <shortName evidence="14">IOR</shortName>
        <ecNumber evidence="3 14">1.2.7.8</ecNumber>
    </recommendedName>
    <alternativeName>
        <fullName evidence="12 14">Indolepyruvate ferredoxin oxidoreductase subunit alpha</fullName>
    </alternativeName>
</protein>
<dbReference type="RefSeq" id="WP_135271686.1">
    <property type="nucleotide sequence ID" value="NZ_SRIB01000016.1"/>
</dbReference>
<evidence type="ECO:0000256" key="12">
    <source>
        <dbReference type="ARBA" id="ARBA00030514"/>
    </source>
</evidence>
<comment type="cofactor">
    <cofactor evidence="14 15">
        <name>[4Fe-4S] cluster</name>
        <dbReference type="ChEBI" id="CHEBI:49883"/>
    </cofactor>
    <text evidence="14 15">Binds 2 [4Fe-4S] clusters. In this family the first cluster has a non-standard and varying [4Fe-4S] binding motif CX(2)CX(2)CX(4-5)CP.</text>
</comment>
<dbReference type="PANTHER" id="PTHR43710:SF5">
    <property type="entry name" value="INDOLEPYRUVATE FERREDOXIN OXIDOREDUCTASE ALPHA SUBUNIT"/>
    <property type="match status" value="1"/>
</dbReference>
<dbReference type="InterPro" id="IPR029061">
    <property type="entry name" value="THDP-binding"/>
</dbReference>
<dbReference type="GO" id="GO:0051539">
    <property type="term" value="F:4 iron, 4 sulfur cluster binding"/>
    <property type="evidence" value="ECO:0007669"/>
    <property type="project" value="UniProtKB-UniRule"/>
</dbReference>
<dbReference type="InterPro" id="IPR017896">
    <property type="entry name" value="4Fe4S_Fe-S-bd"/>
</dbReference>